<evidence type="ECO:0000256" key="6">
    <source>
        <dbReference type="SAM" id="MobiDB-lite"/>
    </source>
</evidence>
<dbReference type="Pfam" id="PF02687">
    <property type="entry name" value="FtsX"/>
    <property type="match status" value="1"/>
</dbReference>
<dbReference type="PANTHER" id="PTHR30572">
    <property type="entry name" value="MEMBRANE COMPONENT OF TRANSPORTER-RELATED"/>
    <property type="match status" value="1"/>
</dbReference>
<evidence type="ECO:0000313" key="10">
    <source>
        <dbReference type="EMBL" id="MBD3107380.1"/>
    </source>
</evidence>
<feature type="transmembrane region" description="Helical" evidence="7">
    <location>
        <begin position="448"/>
        <end position="471"/>
    </location>
</feature>
<comment type="subcellular location">
    <subcellularLocation>
        <location evidence="1">Cell membrane</location>
        <topology evidence="1">Multi-pass membrane protein</topology>
    </subcellularLocation>
</comment>
<keyword evidence="11" id="KW-1185">Reference proteome</keyword>
<dbReference type="EMBL" id="JACXSI010000006">
    <property type="protein sequence ID" value="MBD3107380.1"/>
    <property type="molecule type" value="Genomic_DNA"/>
</dbReference>
<protein>
    <submittedName>
        <fullName evidence="10">ABC transporter permease</fullName>
    </submittedName>
</protein>
<feature type="domain" description="ABC3 transporter permease C-terminal" evidence="8">
    <location>
        <begin position="323"/>
        <end position="475"/>
    </location>
</feature>
<sequence length="483" mass="52056">MNFIKRAFLSVKARKGKTLLQLFIFSAICVLVLSGLSIQTAADKAADLARQQLGGDVTLQVDMTKAREQMKEQMESGERERPSFTSTPITVENAEELTSYEHIKGYNFYSTTTALASDFEPIESSTTVDFVAGNNNGPDMPGGMSQGDVSIEGVSYTDSVSDFMDSVASLVDGRHITIDDLDSNVAIIEQTLAEDNELAVGDTITITNPSDKDTSLTLEIVGIYETTSTGSNQGMNFTALNPYNKIYVPYTAASTLKGEDYAGTIDSAIYYLEDAQYVDSFIKEAEENSSIDFNTFALSANTQLYDQMMEPIENVASFSENVVYLVSIAGAIILGLIVMMGIRERKYEMGVLLALGEKKWKLIGQFVVEILLVAILAIGIASISGNVVANAISDQLLTQETAISESSSRPESFGGPMGGDMGKMLGQPSNTVAETTTEFDVSVTAKDIGLLSGIGLLITFIAALIPSLSVLRLQPKTILSRQD</sequence>
<reference evidence="10" key="1">
    <citation type="submission" date="2020-09" db="EMBL/GenBank/DDBJ databases">
        <title>Bacillus faecalis sp. nov., a moderately halophilic bacterium isolated from cow faeces.</title>
        <authorList>
            <person name="Jiang L."/>
            <person name="Lee J."/>
        </authorList>
    </citation>
    <scope>NUCLEOTIDE SEQUENCE</scope>
    <source>
        <strain evidence="10">AGMB 02131</strain>
    </source>
</reference>
<accession>A0A927CWS0</accession>
<gene>
    <name evidence="10" type="ORF">IEO70_03295</name>
</gene>
<feature type="transmembrane region" description="Helical" evidence="7">
    <location>
        <begin position="322"/>
        <end position="342"/>
    </location>
</feature>
<dbReference type="PANTHER" id="PTHR30572:SF9">
    <property type="entry name" value="ABC TRANSPORTER PERMEASE PROTEIN"/>
    <property type="match status" value="1"/>
</dbReference>
<proteinExistence type="predicted"/>
<feature type="region of interest" description="Disordered" evidence="6">
    <location>
        <begin position="403"/>
        <end position="427"/>
    </location>
</feature>
<evidence type="ECO:0000259" key="9">
    <source>
        <dbReference type="Pfam" id="PF12704"/>
    </source>
</evidence>
<dbReference type="InterPro" id="IPR050250">
    <property type="entry name" value="Macrolide_Exporter_MacB"/>
</dbReference>
<evidence type="ECO:0000256" key="3">
    <source>
        <dbReference type="ARBA" id="ARBA00022692"/>
    </source>
</evidence>
<organism evidence="10 11">
    <name type="scientific">Peribacillus faecalis</name>
    <dbReference type="NCBI Taxonomy" id="2772559"/>
    <lineage>
        <taxon>Bacteria</taxon>
        <taxon>Bacillati</taxon>
        <taxon>Bacillota</taxon>
        <taxon>Bacilli</taxon>
        <taxon>Bacillales</taxon>
        <taxon>Bacillaceae</taxon>
        <taxon>Peribacillus</taxon>
    </lineage>
</organism>
<name>A0A927CWS0_9BACI</name>
<dbReference type="Pfam" id="PF12704">
    <property type="entry name" value="MacB_PCD"/>
    <property type="match status" value="1"/>
</dbReference>
<evidence type="ECO:0000256" key="4">
    <source>
        <dbReference type="ARBA" id="ARBA00022989"/>
    </source>
</evidence>
<keyword evidence="4 7" id="KW-1133">Transmembrane helix</keyword>
<dbReference type="InterPro" id="IPR025857">
    <property type="entry name" value="MacB_PCD"/>
</dbReference>
<dbReference type="GO" id="GO:0022857">
    <property type="term" value="F:transmembrane transporter activity"/>
    <property type="evidence" value="ECO:0007669"/>
    <property type="project" value="TreeGrafter"/>
</dbReference>
<dbReference type="AlphaFoldDB" id="A0A927CWS0"/>
<keyword evidence="5 7" id="KW-0472">Membrane</keyword>
<evidence type="ECO:0000256" key="7">
    <source>
        <dbReference type="SAM" id="Phobius"/>
    </source>
</evidence>
<evidence type="ECO:0000259" key="8">
    <source>
        <dbReference type="Pfam" id="PF02687"/>
    </source>
</evidence>
<evidence type="ECO:0000256" key="1">
    <source>
        <dbReference type="ARBA" id="ARBA00004651"/>
    </source>
</evidence>
<dbReference type="RefSeq" id="WP_190996929.1">
    <property type="nucleotide sequence ID" value="NZ_JACXSI010000006.1"/>
</dbReference>
<keyword evidence="2" id="KW-1003">Cell membrane</keyword>
<dbReference type="Proteomes" id="UP000602076">
    <property type="component" value="Unassembled WGS sequence"/>
</dbReference>
<dbReference type="GO" id="GO:0005886">
    <property type="term" value="C:plasma membrane"/>
    <property type="evidence" value="ECO:0007669"/>
    <property type="project" value="UniProtKB-SubCell"/>
</dbReference>
<comment type="caution">
    <text evidence="10">The sequence shown here is derived from an EMBL/GenBank/DDBJ whole genome shotgun (WGS) entry which is preliminary data.</text>
</comment>
<evidence type="ECO:0000256" key="5">
    <source>
        <dbReference type="ARBA" id="ARBA00023136"/>
    </source>
</evidence>
<keyword evidence="3 7" id="KW-0812">Transmembrane</keyword>
<feature type="transmembrane region" description="Helical" evidence="7">
    <location>
        <begin position="362"/>
        <end position="383"/>
    </location>
</feature>
<dbReference type="InterPro" id="IPR003838">
    <property type="entry name" value="ABC3_permease_C"/>
</dbReference>
<evidence type="ECO:0000256" key="2">
    <source>
        <dbReference type="ARBA" id="ARBA00022475"/>
    </source>
</evidence>
<evidence type="ECO:0000313" key="11">
    <source>
        <dbReference type="Proteomes" id="UP000602076"/>
    </source>
</evidence>
<feature type="domain" description="MacB-like periplasmic core" evidence="9">
    <location>
        <begin position="117"/>
        <end position="259"/>
    </location>
</feature>